<keyword evidence="3" id="KW-1185">Reference proteome</keyword>
<evidence type="ECO:0000256" key="1">
    <source>
        <dbReference type="SAM" id="Phobius"/>
    </source>
</evidence>
<proteinExistence type="predicted"/>
<gene>
    <name evidence="2" type="ORF">ACFFJD_02100</name>
</gene>
<organism evidence="2 3">
    <name type="scientific">Gordonia phosphorivorans</name>
    <dbReference type="NCBI Taxonomy" id="1056982"/>
    <lineage>
        <taxon>Bacteria</taxon>
        <taxon>Bacillati</taxon>
        <taxon>Actinomycetota</taxon>
        <taxon>Actinomycetes</taxon>
        <taxon>Mycobacteriales</taxon>
        <taxon>Gordoniaceae</taxon>
        <taxon>Gordonia</taxon>
    </lineage>
</organism>
<feature type="transmembrane region" description="Helical" evidence="1">
    <location>
        <begin position="32"/>
        <end position="54"/>
    </location>
</feature>
<accession>A0ABV6H5Y0</accession>
<keyword evidence="1" id="KW-0472">Membrane</keyword>
<keyword evidence="1" id="KW-0812">Transmembrane</keyword>
<evidence type="ECO:0008006" key="4">
    <source>
        <dbReference type="Google" id="ProtNLM"/>
    </source>
</evidence>
<reference evidence="2 3" key="1">
    <citation type="submission" date="2024-09" db="EMBL/GenBank/DDBJ databases">
        <authorList>
            <person name="Sun Q."/>
            <person name="Mori K."/>
        </authorList>
    </citation>
    <scope>NUCLEOTIDE SEQUENCE [LARGE SCALE GENOMIC DNA]</scope>
    <source>
        <strain evidence="2 3">CCM 7957</strain>
    </source>
</reference>
<evidence type="ECO:0000313" key="3">
    <source>
        <dbReference type="Proteomes" id="UP001589783"/>
    </source>
</evidence>
<protein>
    <recommendedName>
        <fullName evidence="4">Conjugal transfer protein TrbC</fullName>
    </recommendedName>
</protein>
<evidence type="ECO:0000313" key="2">
    <source>
        <dbReference type="EMBL" id="MFC0313645.1"/>
    </source>
</evidence>
<dbReference type="RefSeq" id="WP_382360205.1">
    <property type="nucleotide sequence ID" value="NZ_JBHLWV010000006.1"/>
</dbReference>
<name>A0ABV6H5Y0_9ACTN</name>
<dbReference type="EMBL" id="JBHLWV010000006">
    <property type="protein sequence ID" value="MFC0313645.1"/>
    <property type="molecule type" value="Genomic_DNA"/>
</dbReference>
<feature type="transmembrane region" description="Helical" evidence="1">
    <location>
        <begin position="66"/>
        <end position="87"/>
    </location>
</feature>
<comment type="caution">
    <text evidence="2">The sequence shown here is derived from an EMBL/GenBank/DDBJ whole genome shotgun (WGS) entry which is preliminary data.</text>
</comment>
<dbReference type="Proteomes" id="UP001589783">
    <property type="component" value="Unassembled WGS sequence"/>
</dbReference>
<sequence>MTTTSTMTVLAAGGVDSINGTIQKAVSIAQTLGGSLIVLIIAGLAISMMFGAFGEGGKLRQQLGKVAIVAVGGLLLGGGALFGPMLVNVGQELPKATQNQTTNDVN</sequence>
<keyword evidence="1" id="KW-1133">Transmembrane helix</keyword>